<dbReference type="Proteomes" id="UP000054995">
    <property type="component" value="Unassembled WGS sequence"/>
</dbReference>
<comment type="subcellular location">
    <subcellularLocation>
        <location evidence="1">Membrane</location>
        <topology evidence="1">Single-pass membrane protein</topology>
    </subcellularLocation>
</comment>
<dbReference type="SUPFAM" id="SSF47616">
    <property type="entry name" value="GST C-terminal domain-like"/>
    <property type="match status" value="1"/>
</dbReference>
<dbReference type="InterPro" id="IPR053823">
    <property type="entry name" value="CLIC_N"/>
</dbReference>
<dbReference type="Pfam" id="PF22441">
    <property type="entry name" value="CLIC-like_N"/>
    <property type="match status" value="1"/>
</dbReference>
<name>A0A0V1FI72_TRIPS</name>
<dbReference type="Gene3D" id="3.40.30.10">
    <property type="entry name" value="Glutaredoxin"/>
    <property type="match status" value="1"/>
</dbReference>
<evidence type="ECO:0000256" key="2">
    <source>
        <dbReference type="ARBA" id="ARBA00007655"/>
    </source>
</evidence>
<dbReference type="GO" id="GO:0005634">
    <property type="term" value="C:nucleus"/>
    <property type="evidence" value="ECO:0007669"/>
    <property type="project" value="InterPro"/>
</dbReference>
<dbReference type="InterPro" id="IPR036249">
    <property type="entry name" value="Thioredoxin-like_sf"/>
</dbReference>
<dbReference type="PRINTS" id="PR01443">
    <property type="entry name" value="TFIID30KDSUB"/>
</dbReference>
<dbReference type="PANTHER" id="PTHR43920:SF5">
    <property type="entry name" value="CHLORIDE INTRACELLULAR CHANNEL CLIC"/>
    <property type="match status" value="1"/>
</dbReference>
<dbReference type="InterPro" id="IPR003923">
    <property type="entry name" value="TAF10"/>
</dbReference>
<evidence type="ECO:0000256" key="1">
    <source>
        <dbReference type="ARBA" id="ARBA00004167"/>
    </source>
</evidence>
<dbReference type="InterPro" id="IPR036282">
    <property type="entry name" value="Glutathione-S-Trfase_C_sf"/>
</dbReference>
<keyword evidence="5" id="KW-0472">Membrane</keyword>
<proteinExistence type="inferred from homology"/>
<keyword evidence="8" id="KW-1185">Reference proteome</keyword>
<dbReference type="Gene3D" id="1.20.1050.10">
    <property type="match status" value="1"/>
</dbReference>
<accession>A0A0V1FI72</accession>
<evidence type="ECO:0000259" key="6">
    <source>
        <dbReference type="Pfam" id="PF22441"/>
    </source>
</evidence>
<evidence type="ECO:0000313" key="7">
    <source>
        <dbReference type="EMBL" id="KRY85676.1"/>
    </source>
</evidence>
<sequence>MNDCSHSKPTVTLWVRAGVDGVRCGGCPVCQQLFMILLCKSDAGVLNFEVKTTNPYRPNFAFSSAGLRHVPALVHDDQQFDETDEIIEYLDNTFPQPDLTCNNVEALNTVRDLFSRFCFFVKAVDKGPANLESALAKLNAFLLKTKTKFLCGDQLTHLDCSILPKLHHIRLVVERFTNFQIPRTFSGVWKYLKTGYECDVFTRSCPCDEEILLHWSDRPDTPNLSSVEVKKYSSQSEILQMDSSNSDSKLVLPVPEKSESSQAKISTMEFLNDLEELTPLIPEALVEHYMNQAGMQDSDPFVKRAIALAAQKFISDILLDSMQKAKFKGLAQVSKKGSSKELRYTLTSEVLEPVLEEFGIEGRKSVFNL</sequence>
<dbReference type="Pfam" id="PF13410">
    <property type="entry name" value="GST_C_2"/>
    <property type="match status" value="1"/>
</dbReference>
<evidence type="ECO:0000256" key="4">
    <source>
        <dbReference type="ARBA" id="ARBA00022989"/>
    </source>
</evidence>
<dbReference type="SUPFAM" id="SSF52833">
    <property type="entry name" value="Thioredoxin-like"/>
    <property type="match status" value="1"/>
</dbReference>
<evidence type="ECO:0000256" key="5">
    <source>
        <dbReference type="ARBA" id="ARBA00023136"/>
    </source>
</evidence>
<dbReference type="PANTHER" id="PTHR43920">
    <property type="entry name" value="CHLORIDE INTRACELLULAR CHANNEL, ISOFORM A"/>
    <property type="match status" value="1"/>
</dbReference>
<evidence type="ECO:0000256" key="3">
    <source>
        <dbReference type="ARBA" id="ARBA00022692"/>
    </source>
</evidence>
<organism evidence="7 8">
    <name type="scientific">Trichinella pseudospiralis</name>
    <name type="common">Parasitic roundworm</name>
    <dbReference type="NCBI Taxonomy" id="6337"/>
    <lineage>
        <taxon>Eukaryota</taxon>
        <taxon>Metazoa</taxon>
        <taxon>Ecdysozoa</taxon>
        <taxon>Nematoda</taxon>
        <taxon>Enoplea</taxon>
        <taxon>Dorylaimia</taxon>
        <taxon>Trichinellida</taxon>
        <taxon>Trichinellidae</taxon>
        <taxon>Trichinella</taxon>
    </lineage>
</organism>
<dbReference type="GO" id="GO:0006352">
    <property type="term" value="P:DNA-templated transcription initiation"/>
    <property type="evidence" value="ECO:0007669"/>
    <property type="project" value="InterPro"/>
</dbReference>
<keyword evidence="4" id="KW-1133">Transmembrane helix</keyword>
<reference evidence="7 8" key="1">
    <citation type="submission" date="2015-01" db="EMBL/GenBank/DDBJ databases">
        <title>Evolution of Trichinella species and genotypes.</title>
        <authorList>
            <person name="Korhonen P.K."/>
            <person name="Edoardo P."/>
            <person name="Giuseppe L.R."/>
            <person name="Gasser R.B."/>
        </authorList>
    </citation>
    <scope>NUCLEOTIDE SEQUENCE [LARGE SCALE GENOMIC DNA]</scope>
    <source>
        <strain evidence="7">ISS470</strain>
    </source>
</reference>
<feature type="domain" description="CLIC N-terminal" evidence="6">
    <location>
        <begin position="9"/>
        <end position="95"/>
    </location>
</feature>
<dbReference type="GO" id="GO:0016324">
    <property type="term" value="C:apical plasma membrane"/>
    <property type="evidence" value="ECO:0007669"/>
    <property type="project" value="TreeGrafter"/>
</dbReference>
<dbReference type="OrthoDB" id="1935530at2759"/>
<dbReference type="GO" id="GO:0005737">
    <property type="term" value="C:cytoplasm"/>
    <property type="evidence" value="ECO:0007669"/>
    <property type="project" value="TreeGrafter"/>
</dbReference>
<dbReference type="EMBL" id="JYDT01000085">
    <property type="protein sequence ID" value="KRY85676.1"/>
    <property type="molecule type" value="Genomic_DNA"/>
</dbReference>
<comment type="caution">
    <text evidence="7">The sequence shown here is derived from an EMBL/GenBank/DDBJ whole genome shotgun (WGS) entry which is preliminary data.</text>
</comment>
<dbReference type="Pfam" id="PF03540">
    <property type="entry name" value="TAF10"/>
    <property type="match status" value="1"/>
</dbReference>
<protein>
    <submittedName>
        <fullName evidence="7">Chloride intracellular channel exl-1</fullName>
    </submittedName>
</protein>
<dbReference type="CDD" id="cd07982">
    <property type="entry name" value="HFD_TAF10"/>
    <property type="match status" value="1"/>
</dbReference>
<dbReference type="GO" id="GO:0005254">
    <property type="term" value="F:chloride channel activity"/>
    <property type="evidence" value="ECO:0007669"/>
    <property type="project" value="TreeGrafter"/>
</dbReference>
<evidence type="ECO:0000313" key="8">
    <source>
        <dbReference type="Proteomes" id="UP000054995"/>
    </source>
</evidence>
<gene>
    <name evidence="7" type="primary">exl-1</name>
    <name evidence="7" type="ORF">T4D_2915</name>
</gene>
<comment type="similarity">
    <text evidence="2">Belongs to the chloride channel CLIC family.</text>
</comment>
<dbReference type="AlphaFoldDB" id="A0A0V1FI72"/>
<keyword evidence="3" id="KW-0812">Transmembrane</keyword>